<protein>
    <submittedName>
        <fullName evidence="1">Uncharacterized protein</fullName>
    </submittedName>
</protein>
<evidence type="ECO:0000313" key="1">
    <source>
        <dbReference type="EMBL" id="ELS50900.1"/>
    </source>
</evidence>
<dbReference type="Proteomes" id="UP000011205">
    <property type="component" value="Unassembled WGS sequence"/>
</dbReference>
<dbReference type="EMBL" id="AMLP01000259">
    <property type="protein sequence ID" value="ELS50900.1"/>
    <property type="molecule type" value="Genomic_DNA"/>
</dbReference>
<comment type="caution">
    <text evidence="1">The sequence shown here is derived from an EMBL/GenBank/DDBJ whole genome shotgun (WGS) entry which is preliminary data.</text>
</comment>
<name>L8P342_STRVR</name>
<organism evidence="1 2">
    <name type="scientific">Streptomyces viridochromogenes Tue57</name>
    <dbReference type="NCBI Taxonomy" id="1160705"/>
    <lineage>
        <taxon>Bacteria</taxon>
        <taxon>Bacillati</taxon>
        <taxon>Actinomycetota</taxon>
        <taxon>Actinomycetes</taxon>
        <taxon>Kitasatosporales</taxon>
        <taxon>Streptomycetaceae</taxon>
        <taxon>Streptomyces</taxon>
    </lineage>
</organism>
<proteinExistence type="predicted"/>
<accession>L8P342</accession>
<gene>
    <name evidence="1" type="ORF">STVIR_8123</name>
</gene>
<dbReference type="AlphaFoldDB" id="L8P342"/>
<evidence type="ECO:0000313" key="2">
    <source>
        <dbReference type="Proteomes" id="UP000011205"/>
    </source>
</evidence>
<reference evidence="1 2" key="1">
    <citation type="journal article" date="2013" name="Genome Announc.">
        <title>Draft Genome Sequence of Streptomyces viridochromogenes Strain Tu57, Producer of Avilamycin.</title>
        <authorList>
            <person name="Gruning B.A."/>
            <person name="Erxleben A."/>
            <person name="Hahnlein A."/>
            <person name="Gunther S."/>
        </authorList>
    </citation>
    <scope>NUCLEOTIDE SEQUENCE [LARGE SCALE GENOMIC DNA]</scope>
    <source>
        <strain evidence="1 2">Tue57</strain>
    </source>
</reference>
<dbReference type="PATRIC" id="fig|1160705.3.peg.8024"/>
<sequence>MARAAAHVVALVAFLGPGLSPHTITSSRRTRSCGGNVGASVSVVYALEPLVRSSM</sequence>